<organism evidence="1">
    <name type="scientific">Eggerthella lenta</name>
    <name type="common">Eubacterium lentum</name>
    <dbReference type="NCBI Taxonomy" id="84112"/>
    <lineage>
        <taxon>Bacteria</taxon>
        <taxon>Bacillati</taxon>
        <taxon>Actinomycetota</taxon>
        <taxon>Coriobacteriia</taxon>
        <taxon>Eggerthellales</taxon>
        <taxon>Eggerthellaceae</taxon>
        <taxon>Eggerthella</taxon>
    </lineage>
</organism>
<dbReference type="GeneID" id="69511381"/>
<evidence type="ECO:0000313" key="1">
    <source>
        <dbReference type="EMBL" id="VYU58349.1"/>
    </source>
</evidence>
<sequence>MSLRSAGDDVVSRIARLLELEGDRWRPHRALELLSFVLGDRAQVGDASRYIFAYARHRGYDLPPYPLAGCGEIREFFADEGVRNVPDWYEKKLGLDERAYEALPSQTIVVVRDRADRRKAFFLDGMRYRNAAAYENLADSGFARTLSEDDLEALLSRMLAFLTGDDAFSEAETTSVGPLRGSSCAF</sequence>
<protein>
    <submittedName>
        <fullName evidence="1">Uncharacterized protein</fullName>
    </submittedName>
</protein>
<proteinExistence type="predicted"/>
<dbReference type="EMBL" id="CACRTT010000032">
    <property type="protein sequence ID" value="VYU58349.1"/>
    <property type="molecule type" value="Genomic_DNA"/>
</dbReference>
<accession>A0A6N3G3P5</accession>
<dbReference type="RefSeq" id="WP_114538378.1">
    <property type="nucleotide sequence ID" value="NZ_AP025575.1"/>
</dbReference>
<dbReference type="AlphaFoldDB" id="A0A6N3G3P5"/>
<gene>
    <name evidence="1" type="ORF">ELLFYP107_01035</name>
</gene>
<reference evidence="1" key="1">
    <citation type="submission" date="2019-11" db="EMBL/GenBank/DDBJ databases">
        <authorList>
            <person name="Feng L."/>
        </authorList>
    </citation>
    <scope>NUCLEOTIDE SEQUENCE</scope>
    <source>
        <strain evidence="1">ElentaLFYP107</strain>
    </source>
</reference>
<name>A0A6N3G3P5_EGGLN</name>